<name>A0ABW7QCT2_9MICO</name>
<evidence type="ECO:0000256" key="3">
    <source>
        <dbReference type="ARBA" id="ARBA00022989"/>
    </source>
</evidence>
<feature type="transmembrane region" description="Helical" evidence="5">
    <location>
        <begin position="288"/>
        <end position="308"/>
    </location>
</feature>
<feature type="transmembrane region" description="Helical" evidence="5">
    <location>
        <begin position="36"/>
        <end position="60"/>
    </location>
</feature>
<keyword evidence="3 5" id="KW-1133">Transmembrane helix</keyword>
<feature type="transmembrane region" description="Helical" evidence="5">
    <location>
        <begin position="257"/>
        <end position="276"/>
    </location>
</feature>
<dbReference type="InterPro" id="IPR020846">
    <property type="entry name" value="MFS_dom"/>
</dbReference>
<feature type="transmembrane region" description="Helical" evidence="5">
    <location>
        <begin position="169"/>
        <end position="189"/>
    </location>
</feature>
<dbReference type="Gene3D" id="1.20.1250.20">
    <property type="entry name" value="MFS general substrate transporter like domains"/>
    <property type="match status" value="2"/>
</dbReference>
<feature type="transmembrane region" description="Helical" evidence="5">
    <location>
        <begin position="320"/>
        <end position="338"/>
    </location>
</feature>
<evidence type="ECO:0000256" key="4">
    <source>
        <dbReference type="ARBA" id="ARBA00023136"/>
    </source>
</evidence>
<evidence type="ECO:0000313" key="7">
    <source>
        <dbReference type="EMBL" id="MFH8252022.1"/>
    </source>
</evidence>
<evidence type="ECO:0000256" key="5">
    <source>
        <dbReference type="SAM" id="Phobius"/>
    </source>
</evidence>
<dbReference type="PROSITE" id="PS50850">
    <property type="entry name" value="MFS"/>
    <property type="match status" value="1"/>
</dbReference>
<dbReference type="Pfam" id="PF07690">
    <property type="entry name" value="MFS_1"/>
    <property type="match status" value="1"/>
</dbReference>
<protein>
    <submittedName>
        <fullName evidence="7">MFS transporter</fullName>
    </submittedName>
</protein>
<accession>A0ABW7QCT2</accession>
<feature type="transmembrane region" description="Helical" evidence="5">
    <location>
        <begin position="136"/>
        <end position="157"/>
    </location>
</feature>
<reference evidence="7 8" key="1">
    <citation type="submission" date="2024-09" db="EMBL/GenBank/DDBJ databases">
        <authorList>
            <person name="Pan X."/>
        </authorList>
    </citation>
    <scope>NUCLEOTIDE SEQUENCE [LARGE SCALE GENOMIC DNA]</scope>
    <source>
        <strain evidence="7 8">B2969</strain>
    </source>
</reference>
<feature type="transmembrane region" description="Helical" evidence="5">
    <location>
        <begin position="344"/>
        <end position="370"/>
    </location>
</feature>
<dbReference type="EMBL" id="JBIQWL010000007">
    <property type="protein sequence ID" value="MFH8252022.1"/>
    <property type="molecule type" value="Genomic_DNA"/>
</dbReference>
<keyword evidence="2 5" id="KW-0812">Transmembrane</keyword>
<dbReference type="RefSeq" id="WP_397557475.1">
    <property type="nucleotide sequence ID" value="NZ_JBIQWL010000007.1"/>
</dbReference>
<evidence type="ECO:0000256" key="1">
    <source>
        <dbReference type="ARBA" id="ARBA00004651"/>
    </source>
</evidence>
<keyword evidence="8" id="KW-1185">Reference proteome</keyword>
<dbReference type="InterPro" id="IPR011701">
    <property type="entry name" value="MFS"/>
</dbReference>
<feature type="transmembrane region" description="Helical" evidence="5">
    <location>
        <begin position="412"/>
        <end position="433"/>
    </location>
</feature>
<dbReference type="InterPro" id="IPR036259">
    <property type="entry name" value="MFS_trans_sf"/>
</dbReference>
<evidence type="ECO:0000256" key="2">
    <source>
        <dbReference type="ARBA" id="ARBA00022692"/>
    </source>
</evidence>
<proteinExistence type="predicted"/>
<feature type="transmembrane region" description="Helical" evidence="5">
    <location>
        <begin position="195"/>
        <end position="218"/>
    </location>
</feature>
<gene>
    <name evidence="7" type="ORF">ACH3VR_16785</name>
</gene>
<feature type="transmembrane region" description="Helical" evidence="5">
    <location>
        <begin position="72"/>
        <end position="91"/>
    </location>
</feature>
<dbReference type="Proteomes" id="UP001610861">
    <property type="component" value="Unassembled WGS sequence"/>
</dbReference>
<dbReference type="SUPFAM" id="SSF103473">
    <property type="entry name" value="MFS general substrate transporter"/>
    <property type="match status" value="1"/>
</dbReference>
<feature type="domain" description="Major facilitator superfamily (MFS) profile" evidence="6">
    <location>
        <begin position="34"/>
        <end position="439"/>
    </location>
</feature>
<dbReference type="PANTHER" id="PTHR23528">
    <property type="match status" value="1"/>
</dbReference>
<dbReference type="PANTHER" id="PTHR23528:SF1">
    <property type="entry name" value="MAJOR FACILITATOR SUPERFAMILY (MFS) PROFILE DOMAIN-CONTAINING PROTEIN"/>
    <property type="match status" value="1"/>
</dbReference>
<evidence type="ECO:0000259" key="6">
    <source>
        <dbReference type="PROSITE" id="PS50850"/>
    </source>
</evidence>
<keyword evidence="4 5" id="KW-0472">Membrane</keyword>
<comment type="subcellular location">
    <subcellularLocation>
        <location evidence="1">Cell membrane</location>
        <topology evidence="1">Multi-pass membrane protein</topology>
    </subcellularLocation>
</comment>
<comment type="caution">
    <text evidence="7">The sequence shown here is derived from an EMBL/GenBank/DDBJ whole genome shotgun (WGS) entry which is preliminary data.</text>
</comment>
<organism evidence="7 8">
    <name type="scientific">Microbacterium alkaliflavum</name>
    <dbReference type="NCBI Taxonomy" id="3248839"/>
    <lineage>
        <taxon>Bacteria</taxon>
        <taxon>Bacillati</taxon>
        <taxon>Actinomycetota</taxon>
        <taxon>Actinomycetes</taxon>
        <taxon>Micrococcales</taxon>
        <taxon>Microbacteriaceae</taxon>
        <taxon>Microbacterium</taxon>
    </lineage>
</organism>
<sequence>MSEKFAGADAGLSTEPKLEYTATGSVQTWPPVRRGFLVVLGLAVAAVNGALLASAVLTLSLKSAAIGGDADATTVLSIVTSIGALFALIGYPVIGRLSDRTLGRFGRRRPYLFAAAALIAVGALLQIAAADVFVLIGSYVVLTLGAVCGLVAAGALVPDQIAPERRGTPSAIIGLGAPLGAVLGLFLAQLVQPNIVAMIALPAGVAVVASVALGLFIADKPLARHLRPEFQFREFLGTFWVSPAKHPSFAWAWASRLMIFFGVAAVNAYQAFYLIMVQHQDPATVGTAIFVATLILTGVSIVFAPLFGKISDKVGRRKPFVITAAIIFAAGLGLVALADSYPMFLLAIAVMGLGQGVYFAVDFALITEVLPDPENPAKDLGIMNLASSLPSSLVPAIAPALLAIGASATSPVNFTALFVAGALAAVLGALFILPIRGVR</sequence>
<feature type="transmembrane region" description="Helical" evidence="5">
    <location>
        <begin position="111"/>
        <end position="130"/>
    </location>
</feature>
<evidence type="ECO:0000313" key="8">
    <source>
        <dbReference type="Proteomes" id="UP001610861"/>
    </source>
</evidence>
<feature type="transmembrane region" description="Helical" evidence="5">
    <location>
        <begin position="382"/>
        <end position="406"/>
    </location>
</feature>